<dbReference type="GO" id="GO:0141101">
    <property type="term" value="F:tRNA(Ser) (uridine(44)-2'-O-)-methyltransferase activity"/>
    <property type="evidence" value="ECO:0007669"/>
    <property type="project" value="UniProtKB-EC"/>
</dbReference>
<dbReference type="GO" id="GO:0030488">
    <property type="term" value="P:tRNA methylation"/>
    <property type="evidence" value="ECO:0007669"/>
    <property type="project" value="UniProtKB-UniRule"/>
</dbReference>
<evidence type="ECO:0000256" key="10">
    <source>
        <dbReference type="PROSITE-ProRule" id="PRU00723"/>
    </source>
</evidence>
<keyword evidence="14" id="KW-1185">Reference proteome</keyword>
<keyword evidence="7 11" id="KW-0949">S-adenosyl-L-methionine</keyword>
<name>A0AAW1CYF4_9HEMI</name>
<evidence type="ECO:0000256" key="5">
    <source>
        <dbReference type="ARBA" id="ARBA00022603"/>
    </source>
</evidence>
<evidence type="ECO:0000256" key="4">
    <source>
        <dbReference type="ARBA" id="ARBA00022490"/>
    </source>
</evidence>
<dbReference type="InterPro" id="IPR000571">
    <property type="entry name" value="Znf_CCCH"/>
</dbReference>
<evidence type="ECO:0000259" key="12">
    <source>
        <dbReference type="PROSITE" id="PS50103"/>
    </source>
</evidence>
<comment type="subcellular location">
    <subcellularLocation>
        <location evidence="2 11">Cytoplasm</location>
    </subcellularLocation>
</comment>
<dbReference type="EC" id="2.1.1.211" evidence="11"/>
<dbReference type="EMBL" id="JAPXFL010000007">
    <property type="protein sequence ID" value="KAK9503486.1"/>
    <property type="molecule type" value="Genomic_DNA"/>
</dbReference>
<keyword evidence="5 11" id="KW-0489">Methyltransferase</keyword>
<dbReference type="PANTHER" id="PTHR21210">
    <property type="entry name" value="TRNA (URACIL-O(2)-)-METHYLTRANSFERASE-RELATED"/>
    <property type="match status" value="1"/>
</dbReference>
<comment type="function">
    <text evidence="11">Adenosyl-L-methionine (AdoMet)-dependent tRNA (uracil-O(2)-)-methyltransferase.</text>
</comment>
<keyword evidence="6 11" id="KW-0808">Transferase</keyword>
<dbReference type="SUPFAM" id="SSF53335">
    <property type="entry name" value="S-adenosyl-L-methionine-dependent methyltransferases"/>
    <property type="match status" value="1"/>
</dbReference>
<proteinExistence type="inferred from homology"/>
<keyword evidence="10" id="KW-0479">Metal-binding</keyword>
<dbReference type="GO" id="GO:0008270">
    <property type="term" value="F:zinc ion binding"/>
    <property type="evidence" value="ECO:0007669"/>
    <property type="project" value="UniProtKB-KW"/>
</dbReference>
<dbReference type="InterPro" id="IPR029063">
    <property type="entry name" value="SAM-dependent_MTases_sf"/>
</dbReference>
<comment type="function">
    <text evidence="1">Probable adenosyl-L-methionine (AdoMet)-dependent tRNA (uracil-O(2)-)-methyltransferase.</text>
</comment>
<protein>
    <recommendedName>
        <fullName evidence="11">tRNA (uracil-O(2)-)-methyltransferase</fullName>
        <ecNumber evidence="11">2.1.1.211</ecNumber>
    </recommendedName>
</protein>
<evidence type="ECO:0000256" key="11">
    <source>
        <dbReference type="RuleBase" id="RU368004"/>
    </source>
</evidence>
<evidence type="ECO:0000256" key="1">
    <source>
        <dbReference type="ARBA" id="ARBA00002778"/>
    </source>
</evidence>
<comment type="similarity">
    <text evidence="3 11">Belongs to the TRM44 family.</text>
</comment>
<dbReference type="PANTHER" id="PTHR21210:SF0">
    <property type="entry name" value="TRNA (URACIL-O(2)-)-METHYLTRANSFERASE-RELATED"/>
    <property type="match status" value="1"/>
</dbReference>
<dbReference type="GO" id="GO:0005737">
    <property type="term" value="C:cytoplasm"/>
    <property type="evidence" value="ECO:0007669"/>
    <property type="project" value="UniProtKB-SubCell"/>
</dbReference>
<organism evidence="13 14">
    <name type="scientific">Rhynocoris fuscipes</name>
    <dbReference type="NCBI Taxonomy" id="488301"/>
    <lineage>
        <taxon>Eukaryota</taxon>
        <taxon>Metazoa</taxon>
        <taxon>Ecdysozoa</taxon>
        <taxon>Arthropoda</taxon>
        <taxon>Hexapoda</taxon>
        <taxon>Insecta</taxon>
        <taxon>Pterygota</taxon>
        <taxon>Neoptera</taxon>
        <taxon>Paraneoptera</taxon>
        <taxon>Hemiptera</taxon>
        <taxon>Heteroptera</taxon>
        <taxon>Panheteroptera</taxon>
        <taxon>Cimicomorpha</taxon>
        <taxon>Reduviidae</taxon>
        <taxon>Harpactorinae</taxon>
        <taxon>Harpactorini</taxon>
        <taxon>Rhynocoris</taxon>
    </lineage>
</organism>
<gene>
    <name evidence="13" type="ORF">O3M35_010032</name>
</gene>
<feature type="zinc finger region" description="C3H1-type" evidence="10">
    <location>
        <begin position="551"/>
        <end position="579"/>
    </location>
</feature>
<dbReference type="InterPro" id="IPR011671">
    <property type="entry name" value="tRNA_uracil_MeTrfase"/>
</dbReference>
<sequence length="579" mass="68196">MPNDFEIIERYNIDTSSSNYWKCIAILITKPYILNKYIGGCEFFNFGEYSIEKVNRINDYLKSVLNKCFNFSEIKCLLKSNFSCENLSGKSLFDYLLSCKERNVLLLRLNYPRNGVWRKDIFDLICCDFLNCYIDFTKVYYSEEKPYLCVNLPYQITYKEKQVLLLISGSNTDYRESVTFLRYTVFPKLVCLLKSDLKDDQLYSINLISANDYVVLYNELKRKYVDKIKQIWTECTNVEKFIHEDIAISTYLILLWEKKSQRFYDLGCGNGLLVYILNSEGHKGVGLDIRSRKIWYNYPSETVLKEMSITPSDNVLFPDADWIIGNHSDELTPWIPVIASRSSYKTNLFLLPCCSYEFDGRKYARTNTNKSQYQSYLDYVEEICKKCGFIVVQDRLRIPSTKRLCFVSFNRTYNESDKDEIDRELSEFIKINSEIDLDSTGRWLSTYKVREAKEKVRNCTQLDRSLLENIVNHVSTMILKEMPSNECQWNEGTPLKLSDIVKTIPADYLRKLKNECGGLQTLLKNHHHIFILENGTVKFRKPIEKFVTEDKWKKKRCWFYNNHPDSCPLPDGKCPYKHD</sequence>
<dbReference type="Pfam" id="PF07757">
    <property type="entry name" value="AdoMet_MTase"/>
    <property type="match status" value="1"/>
</dbReference>
<comment type="caution">
    <text evidence="13">The sequence shown here is derived from an EMBL/GenBank/DDBJ whole genome shotgun (WGS) entry which is preliminary data.</text>
</comment>
<evidence type="ECO:0000256" key="9">
    <source>
        <dbReference type="ARBA" id="ARBA00047957"/>
    </source>
</evidence>
<keyword evidence="10" id="KW-0862">Zinc</keyword>
<keyword evidence="4 11" id="KW-0963">Cytoplasm</keyword>
<evidence type="ECO:0000256" key="6">
    <source>
        <dbReference type="ARBA" id="ARBA00022679"/>
    </source>
</evidence>
<evidence type="ECO:0000256" key="2">
    <source>
        <dbReference type="ARBA" id="ARBA00004496"/>
    </source>
</evidence>
<dbReference type="Proteomes" id="UP001461498">
    <property type="component" value="Unassembled WGS sequence"/>
</dbReference>
<evidence type="ECO:0000256" key="7">
    <source>
        <dbReference type="ARBA" id="ARBA00022691"/>
    </source>
</evidence>
<feature type="domain" description="C3H1-type" evidence="12">
    <location>
        <begin position="551"/>
        <end position="579"/>
    </location>
</feature>
<evidence type="ECO:0000256" key="3">
    <source>
        <dbReference type="ARBA" id="ARBA00009056"/>
    </source>
</evidence>
<reference evidence="13 14" key="1">
    <citation type="submission" date="2022-12" db="EMBL/GenBank/DDBJ databases">
        <title>Chromosome-level genome assembly of true bugs.</title>
        <authorList>
            <person name="Ma L."/>
            <person name="Li H."/>
        </authorList>
    </citation>
    <scope>NUCLEOTIDE SEQUENCE [LARGE SCALE GENOMIC DNA]</scope>
    <source>
        <strain evidence="13">Lab_2022b</strain>
    </source>
</reference>
<comment type="catalytic activity">
    <reaction evidence="9 11">
        <text>uridine(44) in tRNA(Ser) + S-adenosyl-L-methionine = 2'-O-methyluridine(44) in tRNA(Ser) + S-adenosyl-L-homocysteine + H(+)</text>
        <dbReference type="Rhea" id="RHEA:43100"/>
        <dbReference type="Rhea" id="RHEA-COMP:10339"/>
        <dbReference type="Rhea" id="RHEA-COMP:10340"/>
        <dbReference type="ChEBI" id="CHEBI:15378"/>
        <dbReference type="ChEBI" id="CHEBI:57856"/>
        <dbReference type="ChEBI" id="CHEBI:59789"/>
        <dbReference type="ChEBI" id="CHEBI:65315"/>
        <dbReference type="ChEBI" id="CHEBI:74478"/>
        <dbReference type="EC" id="2.1.1.211"/>
    </reaction>
</comment>
<evidence type="ECO:0000313" key="14">
    <source>
        <dbReference type="Proteomes" id="UP001461498"/>
    </source>
</evidence>
<keyword evidence="8 11" id="KW-0819">tRNA processing</keyword>
<accession>A0AAW1CYF4</accession>
<dbReference type="AlphaFoldDB" id="A0AAW1CYF4"/>
<dbReference type="PROSITE" id="PS50103">
    <property type="entry name" value="ZF_C3H1"/>
    <property type="match status" value="1"/>
</dbReference>
<evidence type="ECO:0000313" key="13">
    <source>
        <dbReference type="EMBL" id="KAK9503486.1"/>
    </source>
</evidence>
<keyword evidence="10" id="KW-0863">Zinc-finger</keyword>
<evidence type="ECO:0000256" key="8">
    <source>
        <dbReference type="ARBA" id="ARBA00022694"/>
    </source>
</evidence>